<reference evidence="2 3" key="1">
    <citation type="submission" date="2024-07" db="EMBL/GenBank/DDBJ databases">
        <authorList>
            <person name="Dulla G.F.J."/>
            <person name="Delorm J.G."/>
        </authorList>
    </citation>
    <scope>NUCLEOTIDE SEQUENCE [LARGE SCALE GENOMIC DNA]</scope>
    <source>
        <strain evidence="2 3">JGD 233</strain>
    </source>
</reference>
<evidence type="ECO:0000313" key="3">
    <source>
        <dbReference type="Proteomes" id="UP001554567"/>
    </source>
</evidence>
<feature type="transmembrane region" description="Helical" evidence="1">
    <location>
        <begin position="12"/>
        <end position="33"/>
    </location>
</feature>
<keyword evidence="1" id="KW-0472">Membrane</keyword>
<comment type="caution">
    <text evidence="2">The sequence shown here is derived from an EMBL/GenBank/DDBJ whole genome shotgun (WGS) entry which is preliminary data.</text>
</comment>
<accession>A0ABV3MYB6</accession>
<keyword evidence="3" id="KW-1185">Reference proteome</keyword>
<dbReference type="EMBL" id="JBFKZN010000002">
    <property type="protein sequence ID" value="MEW5288562.1"/>
    <property type="molecule type" value="Genomic_DNA"/>
</dbReference>
<protein>
    <submittedName>
        <fullName evidence="2">Uncharacterized protein</fullName>
    </submittedName>
</protein>
<keyword evidence="1" id="KW-1133">Transmembrane helix</keyword>
<gene>
    <name evidence="2" type="ORF">ABW286_05120</name>
</gene>
<dbReference type="Proteomes" id="UP001554567">
    <property type="component" value="Unassembled WGS sequence"/>
</dbReference>
<evidence type="ECO:0000256" key="1">
    <source>
        <dbReference type="SAM" id="Phobius"/>
    </source>
</evidence>
<proteinExistence type="predicted"/>
<keyword evidence="1" id="KW-0812">Transmembrane</keyword>
<name>A0ABV3MYB6_9GAMM</name>
<evidence type="ECO:0000313" key="2">
    <source>
        <dbReference type="EMBL" id="MEW5288562.1"/>
    </source>
</evidence>
<dbReference type="RefSeq" id="WP_367166849.1">
    <property type="nucleotide sequence ID" value="NZ_JBFKZN010000002.1"/>
</dbReference>
<sequence>MDGVKKFNSKWFEWAFSTFAMVLVCIFFAWIAYEIFFSSLLDSKRNESDFTDSYISSVAENATYNDSYLTHRLIKMDLNYGITTVPKQKKALGNVNQYLEDVSKKCPFDNSDKGVSGYVACANEQLHDNFYYTPGVDVSNNYAIHRSDCDTNSYLMIDALKMKGKEGYIVYSPGHAFLAWKDTFGNFNYWETTSGNNKGVLADLSDVFYTKTF</sequence>
<organism evidence="2 3">
    <name type="scientific">Erwinia papayae</name>
    <dbReference type="NCBI Taxonomy" id="206499"/>
    <lineage>
        <taxon>Bacteria</taxon>
        <taxon>Pseudomonadati</taxon>
        <taxon>Pseudomonadota</taxon>
        <taxon>Gammaproteobacteria</taxon>
        <taxon>Enterobacterales</taxon>
        <taxon>Erwiniaceae</taxon>
        <taxon>Erwinia</taxon>
    </lineage>
</organism>